<accession>A0A2M6WBI2</accession>
<keyword evidence="2 4" id="KW-0808">Transferase</keyword>
<dbReference type="PRINTS" id="PR00508">
    <property type="entry name" value="S21N4MTFRASE"/>
</dbReference>
<organism evidence="4 5">
    <name type="scientific">Candidatus Kuenenbacteria bacterium CG10_big_fil_rev_8_21_14_0_10_36_11</name>
    <dbReference type="NCBI Taxonomy" id="1974618"/>
    <lineage>
        <taxon>Bacteria</taxon>
        <taxon>Candidatus Kueneniibacteriota</taxon>
    </lineage>
</organism>
<gene>
    <name evidence="4" type="ORF">COU23_00640</name>
</gene>
<proteinExistence type="predicted"/>
<dbReference type="SUPFAM" id="SSF53335">
    <property type="entry name" value="S-adenosyl-L-methionine-dependent methyltransferases"/>
    <property type="match status" value="1"/>
</dbReference>
<feature type="domain" description="DNA methylase N-4/N-6" evidence="3">
    <location>
        <begin position="18"/>
        <end position="97"/>
    </location>
</feature>
<dbReference type="InterPro" id="IPR029063">
    <property type="entry name" value="SAM-dependent_MTases_sf"/>
</dbReference>
<evidence type="ECO:0000256" key="1">
    <source>
        <dbReference type="ARBA" id="ARBA00022603"/>
    </source>
</evidence>
<evidence type="ECO:0000313" key="5">
    <source>
        <dbReference type="Proteomes" id="UP000231464"/>
    </source>
</evidence>
<dbReference type="InterPro" id="IPR001091">
    <property type="entry name" value="RM_Methyltransferase"/>
</dbReference>
<dbReference type="GO" id="GO:0032259">
    <property type="term" value="P:methylation"/>
    <property type="evidence" value="ECO:0007669"/>
    <property type="project" value="UniProtKB-KW"/>
</dbReference>
<comment type="caution">
    <text evidence="4">The sequence shown here is derived from an EMBL/GenBank/DDBJ whole genome shotgun (WGS) entry which is preliminary data.</text>
</comment>
<dbReference type="Gene3D" id="3.40.50.150">
    <property type="entry name" value="Vaccinia Virus protein VP39"/>
    <property type="match status" value="1"/>
</dbReference>
<reference evidence="5" key="1">
    <citation type="submission" date="2017-09" db="EMBL/GenBank/DDBJ databases">
        <title>Depth-based differentiation of microbial function through sediment-hosted aquifers and enrichment of novel symbionts in the deep terrestrial subsurface.</title>
        <authorList>
            <person name="Probst A.J."/>
            <person name="Ladd B."/>
            <person name="Jarett J.K."/>
            <person name="Geller-Mcgrath D.E."/>
            <person name="Sieber C.M.K."/>
            <person name="Emerson J.B."/>
            <person name="Anantharaman K."/>
            <person name="Thomas B.C."/>
            <person name="Malmstrom R."/>
            <person name="Stieglmeier M."/>
            <person name="Klingl A."/>
            <person name="Woyke T."/>
            <person name="Ryan C.M."/>
            <person name="Banfield J.F."/>
        </authorList>
    </citation>
    <scope>NUCLEOTIDE SEQUENCE [LARGE SCALE GENOMIC DNA]</scope>
</reference>
<protein>
    <submittedName>
        <fullName evidence="4">Site-specific DNA-methyltransferase</fullName>
    </submittedName>
</protein>
<dbReference type="Proteomes" id="UP000231464">
    <property type="component" value="Unassembled WGS sequence"/>
</dbReference>
<evidence type="ECO:0000256" key="2">
    <source>
        <dbReference type="ARBA" id="ARBA00022679"/>
    </source>
</evidence>
<sequence>LMKNGNWPDDFIKKPNLQMRSVWAINPPKNGEKKFGKHPTQKPIDLLVRIILASTDKGDIVLDPFTGSSTTGLAAILNDRKFIGIDREKKYLELSKKRLNDLLKNKF</sequence>
<dbReference type="AlphaFoldDB" id="A0A2M6WBI2"/>
<dbReference type="GO" id="GO:0003677">
    <property type="term" value="F:DNA binding"/>
    <property type="evidence" value="ECO:0007669"/>
    <property type="project" value="InterPro"/>
</dbReference>
<feature type="non-terminal residue" evidence="4">
    <location>
        <position position="1"/>
    </location>
</feature>
<dbReference type="Pfam" id="PF01555">
    <property type="entry name" value="N6_N4_Mtase"/>
    <property type="match status" value="1"/>
</dbReference>
<dbReference type="EMBL" id="PFBP01000010">
    <property type="protein sequence ID" value="PIT90035.1"/>
    <property type="molecule type" value="Genomic_DNA"/>
</dbReference>
<keyword evidence="1 4" id="KW-0489">Methyltransferase</keyword>
<evidence type="ECO:0000259" key="3">
    <source>
        <dbReference type="Pfam" id="PF01555"/>
    </source>
</evidence>
<dbReference type="GO" id="GO:0008170">
    <property type="term" value="F:N-methyltransferase activity"/>
    <property type="evidence" value="ECO:0007669"/>
    <property type="project" value="InterPro"/>
</dbReference>
<evidence type="ECO:0000313" key="4">
    <source>
        <dbReference type="EMBL" id="PIT90035.1"/>
    </source>
</evidence>
<name>A0A2M6WBI2_9BACT</name>
<dbReference type="InterPro" id="IPR002941">
    <property type="entry name" value="DNA_methylase_N4/N6"/>
</dbReference>